<keyword evidence="3" id="KW-1185">Reference proteome</keyword>
<feature type="transmembrane region" description="Helical" evidence="1">
    <location>
        <begin position="15"/>
        <end position="40"/>
    </location>
</feature>
<keyword evidence="1" id="KW-1133">Transmembrane helix</keyword>
<proteinExistence type="predicted"/>
<name>A0A9D5AHA1_PEA</name>
<evidence type="ECO:0000256" key="1">
    <source>
        <dbReference type="SAM" id="Phobius"/>
    </source>
</evidence>
<dbReference type="AlphaFoldDB" id="A0A9D5AHA1"/>
<dbReference type="EMBL" id="JAMSHJ010000005">
    <property type="protein sequence ID" value="KAI5405515.1"/>
    <property type="molecule type" value="Genomic_DNA"/>
</dbReference>
<organism evidence="2 3">
    <name type="scientific">Pisum sativum</name>
    <name type="common">Garden pea</name>
    <name type="synonym">Lathyrus oleraceus</name>
    <dbReference type="NCBI Taxonomy" id="3888"/>
    <lineage>
        <taxon>Eukaryota</taxon>
        <taxon>Viridiplantae</taxon>
        <taxon>Streptophyta</taxon>
        <taxon>Embryophyta</taxon>
        <taxon>Tracheophyta</taxon>
        <taxon>Spermatophyta</taxon>
        <taxon>Magnoliopsida</taxon>
        <taxon>eudicotyledons</taxon>
        <taxon>Gunneridae</taxon>
        <taxon>Pentapetalae</taxon>
        <taxon>rosids</taxon>
        <taxon>fabids</taxon>
        <taxon>Fabales</taxon>
        <taxon>Fabaceae</taxon>
        <taxon>Papilionoideae</taxon>
        <taxon>50 kb inversion clade</taxon>
        <taxon>NPAAA clade</taxon>
        <taxon>Hologalegina</taxon>
        <taxon>IRL clade</taxon>
        <taxon>Fabeae</taxon>
        <taxon>Lathyrus</taxon>
    </lineage>
</organism>
<evidence type="ECO:0000313" key="2">
    <source>
        <dbReference type="EMBL" id="KAI5405515.1"/>
    </source>
</evidence>
<keyword evidence="1" id="KW-0472">Membrane</keyword>
<evidence type="ECO:0000313" key="3">
    <source>
        <dbReference type="Proteomes" id="UP001058974"/>
    </source>
</evidence>
<protein>
    <submittedName>
        <fullName evidence="2">Uncharacterized protein</fullName>
    </submittedName>
</protein>
<feature type="transmembrane region" description="Helical" evidence="1">
    <location>
        <begin position="61"/>
        <end position="89"/>
    </location>
</feature>
<sequence length="136" mass="15208">MTMMALRMRLLLERILALLWFFLGAGNTLLLILGIIELISKLYKYMRLCRRVTVEPLIRTAMLLLLQISVTILGDSMITIISLLGQFLFSFDAGINSCWIAVLGRDSVITFSNLNGVGPNGDSSTRILQDSCETHK</sequence>
<comment type="caution">
    <text evidence="2">The sequence shown here is derived from an EMBL/GenBank/DDBJ whole genome shotgun (WGS) entry which is preliminary data.</text>
</comment>
<reference evidence="2 3" key="1">
    <citation type="journal article" date="2022" name="Nat. Genet.">
        <title>Improved pea reference genome and pan-genome highlight genomic features and evolutionary characteristics.</title>
        <authorList>
            <person name="Yang T."/>
            <person name="Liu R."/>
            <person name="Luo Y."/>
            <person name="Hu S."/>
            <person name="Wang D."/>
            <person name="Wang C."/>
            <person name="Pandey M.K."/>
            <person name="Ge S."/>
            <person name="Xu Q."/>
            <person name="Li N."/>
            <person name="Li G."/>
            <person name="Huang Y."/>
            <person name="Saxena R.K."/>
            <person name="Ji Y."/>
            <person name="Li M."/>
            <person name="Yan X."/>
            <person name="He Y."/>
            <person name="Liu Y."/>
            <person name="Wang X."/>
            <person name="Xiang C."/>
            <person name="Varshney R.K."/>
            <person name="Ding H."/>
            <person name="Gao S."/>
            <person name="Zong X."/>
        </authorList>
    </citation>
    <scope>NUCLEOTIDE SEQUENCE [LARGE SCALE GENOMIC DNA]</scope>
    <source>
        <strain evidence="2 3">cv. Zhongwan 6</strain>
    </source>
</reference>
<accession>A0A9D5AHA1</accession>
<dbReference type="Gramene" id="Psat05G0234100-T2">
    <property type="protein sequence ID" value="KAI5405515.1"/>
    <property type="gene ID" value="KIW84_052341"/>
</dbReference>
<keyword evidence="1" id="KW-0812">Transmembrane</keyword>
<dbReference type="Proteomes" id="UP001058974">
    <property type="component" value="Chromosome 5"/>
</dbReference>
<gene>
    <name evidence="2" type="ORF">KIW84_052341</name>
</gene>